<name>A0ABS1HS54_9PROT</name>
<sequence length="201" mass="22004">METITVPDFVALAPVPNRVERIDTLDGHLRVLADAFGRAQRRMAIPSPYLTNRAIQDDPCDVLAMVRQASARGVQVTVYVDPALNGRDMPKFGFLRAVDLLGATGAEVAFVNRVHAKTLCVNDPEIAKGAFNWLSAVRDEGSAYQRLEASFRYTGRDAARFVTKALSCLDGARIDKQPVLADDHQDRFGTALHSLQSPPAQ</sequence>
<dbReference type="Proteomes" id="UP000654452">
    <property type="component" value="Unassembled WGS sequence"/>
</dbReference>
<accession>A0ABS1HS54</accession>
<feature type="domain" description="Phospholipase D-like" evidence="1">
    <location>
        <begin position="34"/>
        <end position="133"/>
    </location>
</feature>
<proteinExistence type="predicted"/>
<keyword evidence="3" id="KW-1185">Reference proteome</keyword>
<evidence type="ECO:0000259" key="1">
    <source>
        <dbReference type="Pfam" id="PF13091"/>
    </source>
</evidence>
<dbReference type="RefSeq" id="WP_200484000.1">
    <property type="nucleotide sequence ID" value="NZ_JAEPIV010000001.1"/>
</dbReference>
<dbReference type="Gene3D" id="3.30.870.10">
    <property type="entry name" value="Endonuclease Chain A"/>
    <property type="match status" value="1"/>
</dbReference>
<protein>
    <recommendedName>
        <fullName evidence="1">Phospholipase D-like domain-containing protein</fullName>
    </recommendedName>
</protein>
<dbReference type="EMBL" id="JAEPIV010000001">
    <property type="protein sequence ID" value="MBK4717639.1"/>
    <property type="molecule type" value="Genomic_DNA"/>
</dbReference>
<comment type="caution">
    <text evidence="2">The sequence shown here is derived from an EMBL/GenBank/DDBJ whole genome shotgun (WGS) entry which is preliminary data.</text>
</comment>
<organism evidence="2 3">
    <name type="scientific">Azospirillum aestuarii</name>
    <dbReference type="NCBI Taxonomy" id="2802052"/>
    <lineage>
        <taxon>Bacteria</taxon>
        <taxon>Pseudomonadati</taxon>
        <taxon>Pseudomonadota</taxon>
        <taxon>Alphaproteobacteria</taxon>
        <taxon>Rhodospirillales</taxon>
        <taxon>Azospirillaceae</taxon>
        <taxon>Azospirillum</taxon>
    </lineage>
</organism>
<dbReference type="SUPFAM" id="SSF56024">
    <property type="entry name" value="Phospholipase D/nuclease"/>
    <property type="match status" value="1"/>
</dbReference>
<evidence type="ECO:0000313" key="3">
    <source>
        <dbReference type="Proteomes" id="UP000654452"/>
    </source>
</evidence>
<evidence type="ECO:0000313" key="2">
    <source>
        <dbReference type="EMBL" id="MBK4717639.1"/>
    </source>
</evidence>
<dbReference type="Pfam" id="PF13091">
    <property type="entry name" value="PLDc_2"/>
    <property type="match status" value="1"/>
</dbReference>
<dbReference type="InterPro" id="IPR025202">
    <property type="entry name" value="PLD-like_dom"/>
</dbReference>
<reference evidence="2 3" key="1">
    <citation type="submission" date="2021-01" db="EMBL/GenBank/DDBJ databases">
        <title>Azospirillum sp. YIM DDC1 draft genome.</title>
        <authorList>
            <person name="Wang Y.-X."/>
        </authorList>
    </citation>
    <scope>NUCLEOTIDE SEQUENCE [LARGE SCALE GENOMIC DNA]</scope>
    <source>
        <strain evidence="2 3">YIM DDC1</strain>
    </source>
</reference>
<gene>
    <name evidence="2" type="ORF">JJL56_02035</name>
</gene>